<dbReference type="InterPro" id="IPR006533">
    <property type="entry name" value="T6SS_Vgr_RhsGE"/>
</dbReference>
<accession>A0A377M242</accession>
<dbReference type="Pfam" id="PF04717">
    <property type="entry name" value="Phage_base_V"/>
    <property type="match status" value="1"/>
</dbReference>
<evidence type="ECO:0000313" key="3">
    <source>
        <dbReference type="EMBL" id="STQ11600.1"/>
    </source>
</evidence>
<dbReference type="Proteomes" id="UP000255106">
    <property type="component" value="Unassembled WGS sequence"/>
</dbReference>
<evidence type="ECO:0000313" key="4">
    <source>
        <dbReference type="Proteomes" id="UP000255106"/>
    </source>
</evidence>
<feature type="domain" description="Putative type VI secretion system Rhs element associated Vgr" evidence="2">
    <location>
        <begin position="78"/>
        <end position="178"/>
    </location>
</feature>
<reference evidence="3 4" key="1">
    <citation type="submission" date="2018-06" db="EMBL/GenBank/DDBJ databases">
        <authorList>
            <consortium name="Pathogen Informatics"/>
            <person name="Doyle S."/>
        </authorList>
    </citation>
    <scope>NUCLEOTIDE SEQUENCE [LARGE SCALE GENOMIC DNA]</scope>
    <source>
        <strain evidence="3 4">NCTC10005</strain>
    </source>
</reference>
<evidence type="ECO:0000259" key="2">
    <source>
        <dbReference type="Pfam" id="PF13296"/>
    </source>
</evidence>
<feature type="domain" description="Gp5/Type VI secretion system Vgr protein OB-fold" evidence="1">
    <location>
        <begin position="8"/>
        <end position="59"/>
    </location>
</feature>
<organism evidence="3 4">
    <name type="scientific">Enterobacter cloacae</name>
    <dbReference type="NCBI Taxonomy" id="550"/>
    <lineage>
        <taxon>Bacteria</taxon>
        <taxon>Pseudomonadati</taxon>
        <taxon>Pseudomonadota</taxon>
        <taxon>Gammaproteobacteria</taxon>
        <taxon>Enterobacterales</taxon>
        <taxon>Enterobacteriaceae</taxon>
        <taxon>Enterobacter</taxon>
        <taxon>Enterobacter cloacae complex</taxon>
    </lineage>
</organism>
<dbReference type="Pfam" id="PF13296">
    <property type="entry name" value="T6SS_Vgr"/>
    <property type="match status" value="1"/>
</dbReference>
<dbReference type="InterPro" id="IPR006531">
    <property type="entry name" value="Gp5/Vgr_OB"/>
</dbReference>
<dbReference type="Gene3D" id="2.40.50.230">
    <property type="entry name" value="Gp5 N-terminal domain"/>
    <property type="match status" value="1"/>
</dbReference>
<dbReference type="AlphaFoldDB" id="A0A377M242"/>
<dbReference type="SUPFAM" id="SSF69255">
    <property type="entry name" value="gp5 N-terminal domain-like"/>
    <property type="match status" value="1"/>
</dbReference>
<dbReference type="NCBIfam" id="TIGR01646">
    <property type="entry name" value="vgr_GE"/>
    <property type="match status" value="1"/>
</dbReference>
<dbReference type="InterPro" id="IPR037026">
    <property type="entry name" value="Vgr_OB-fold_dom_sf"/>
</dbReference>
<dbReference type="EMBL" id="UGJB01000004">
    <property type="protein sequence ID" value="STQ11600.1"/>
    <property type="molecule type" value="Genomic_DNA"/>
</dbReference>
<sequence length="231" mass="25485">MLFDRDNWETGFESLWVRQSRPYAGDTYGLHLPLLAGTEVAIGFEDGNPDRPYIAGVLHDSAHGDHVTIRNYKRNVLRTPANNKIRLDDERGKEHIKVSTEYGGKSQLNLGHLVDSEKQQRGEGFELRTDSWGAIRAQKGIFISADGQAKARGQVLEMEPAVSNLGDAREQMTAISGDAQKATANPADLQAQITLLEQQLTDLKKSVLLMSAPDGMALTSGHTCRYRPGRT</sequence>
<proteinExistence type="predicted"/>
<protein>
    <submittedName>
        <fullName evidence="3">Type VI secretion system Vgr family protein</fullName>
    </submittedName>
</protein>
<gene>
    <name evidence="3" type="ORF">NCTC10005_04379</name>
</gene>
<dbReference type="InterPro" id="IPR028244">
    <property type="entry name" value="T6SS_Rhs_Vgr_dom"/>
</dbReference>
<evidence type="ECO:0000259" key="1">
    <source>
        <dbReference type="Pfam" id="PF04717"/>
    </source>
</evidence>
<name>A0A377M242_ENTCL</name>